<organism evidence="2">
    <name type="scientific">termite gut metagenome</name>
    <dbReference type="NCBI Taxonomy" id="433724"/>
    <lineage>
        <taxon>unclassified sequences</taxon>
        <taxon>metagenomes</taxon>
        <taxon>organismal metagenomes</taxon>
    </lineage>
</organism>
<name>A0A5J4SG61_9ZZZZ</name>
<dbReference type="EMBL" id="SNRY01000201">
    <property type="protein sequence ID" value="KAA6344751.1"/>
    <property type="molecule type" value="Genomic_DNA"/>
</dbReference>
<dbReference type="EMBL" id="SNRY01000201">
    <property type="protein sequence ID" value="KAA6344772.1"/>
    <property type="molecule type" value="Genomic_DNA"/>
</dbReference>
<gene>
    <name evidence="1" type="ORF">EZS27_007621</name>
    <name evidence="2" type="ORF">EZS27_007642</name>
</gene>
<evidence type="ECO:0000313" key="2">
    <source>
        <dbReference type="EMBL" id="KAA6344772.1"/>
    </source>
</evidence>
<dbReference type="SUPFAM" id="SSF53756">
    <property type="entry name" value="UDP-Glycosyltransferase/glycogen phosphorylase"/>
    <property type="match status" value="1"/>
</dbReference>
<feature type="non-terminal residue" evidence="2">
    <location>
        <position position="1"/>
    </location>
</feature>
<comment type="caution">
    <text evidence="2">The sequence shown here is derived from an EMBL/GenBank/DDBJ whole genome shotgun (WGS) entry which is preliminary data.</text>
</comment>
<proteinExistence type="predicted"/>
<dbReference type="Gene3D" id="3.40.50.2000">
    <property type="entry name" value="Glycogen Phosphorylase B"/>
    <property type="match status" value="1"/>
</dbReference>
<reference evidence="2" key="1">
    <citation type="submission" date="2019-03" db="EMBL/GenBank/DDBJ databases">
        <title>Single cell metagenomics reveals metabolic interactions within the superorganism composed of flagellate Streblomastix strix and complex community of Bacteroidetes bacteria on its surface.</title>
        <authorList>
            <person name="Treitli S.C."/>
            <person name="Kolisko M."/>
            <person name="Husnik F."/>
            <person name="Keeling P."/>
            <person name="Hampl V."/>
        </authorList>
    </citation>
    <scope>NUCLEOTIDE SEQUENCE</scope>
    <source>
        <strain evidence="2">STM</strain>
    </source>
</reference>
<accession>A0A5J4SG61</accession>
<sequence length="78" mass="9006">YGTPSIVANAASIPEICGDAALYFNPFDIYDIYNKMKCIFNSLHIRKELIEKGRENIKRFSCNLSIESHIKLFECFLK</sequence>
<evidence type="ECO:0000313" key="1">
    <source>
        <dbReference type="EMBL" id="KAA6344751.1"/>
    </source>
</evidence>
<dbReference type="AlphaFoldDB" id="A0A5J4SG61"/>
<protein>
    <submittedName>
        <fullName evidence="2">Uncharacterized protein</fullName>
    </submittedName>
</protein>